<dbReference type="OrthoDB" id="9790967at2"/>
<gene>
    <name evidence="5" type="ORF">Mag101_11095</name>
</gene>
<accession>A0A1Q2M6F2</accession>
<reference evidence="5" key="1">
    <citation type="submission" date="2017-02" db="EMBL/GenBank/DDBJ databases">
        <title>Genome of Microbulbifer agarilyticus GP101.</title>
        <authorList>
            <person name="Jung J."/>
            <person name="Bae S.S."/>
            <person name="Baek K."/>
        </authorList>
    </citation>
    <scope>NUCLEOTIDE SEQUENCE [LARGE SCALE GENOMIC DNA]</scope>
    <source>
        <strain evidence="5">GP101</strain>
    </source>
</reference>
<dbReference type="NCBIfam" id="NF004127">
    <property type="entry name" value="PRK05617.1"/>
    <property type="match status" value="1"/>
</dbReference>
<evidence type="ECO:0000256" key="3">
    <source>
        <dbReference type="ARBA" id="ARBA00022801"/>
    </source>
</evidence>
<organism evidence="5 6">
    <name type="scientific">Microbulbifer agarilyticus</name>
    <dbReference type="NCBI Taxonomy" id="260552"/>
    <lineage>
        <taxon>Bacteria</taxon>
        <taxon>Pseudomonadati</taxon>
        <taxon>Pseudomonadota</taxon>
        <taxon>Gammaproteobacteria</taxon>
        <taxon>Cellvibrionales</taxon>
        <taxon>Microbulbiferaceae</taxon>
        <taxon>Microbulbifer</taxon>
    </lineage>
</organism>
<proteinExistence type="predicted"/>
<dbReference type="GO" id="GO:0006574">
    <property type="term" value="P:L-valine catabolic process"/>
    <property type="evidence" value="ECO:0007669"/>
    <property type="project" value="TreeGrafter"/>
</dbReference>
<evidence type="ECO:0000256" key="1">
    <source>
        <dbReference type="ARBA" id="ARBA00001709"/>
    </source>
</evidence>
<keyword evidence="6" id="KW-1185">Reference proteome</keyword>
<dbReference type="PANTHER" id="PTHR43176:SF3">
    <property type="entry name" value="3-HYDROXYISOBUTYRYL-COA HYDROLASE, MITOCHONDRIAL"/>
    <property type="match status" value="1"/>
</dbReference>
<dbReference type="CDD" id="cd06558">
    <property type="entry name" value="crotonase-like"/>
    <property type="match status" value="1"/>
</dbReference>
<evidence type="ECO:0000259" key="4">
    <source>
        <dbReference type="Pfam" id="PF16113"/>
    </source>
</evidence>
<dbReference type="Pfam" id="PF16113">
    <property type="entry name" value="ECH_2"/>
    <property type="match status" value="1"/>
</dbReference>
<dbReference type="PANTHER" id="PTHR43176">
    <property type="entry name" value="3-HYDROXYISOBUTYRYL-COA HYDROLASE-RELATED"/>
    <property type="match status" value="1"/>
</dbReference>
<dbReference type="EMBL" id="CP019650">
    <property type="protein sequence ID" value="AQQ68118.1"/>
    <property type="molecule type" value="Genomic_DNA"/>
</dbReference>
<dbReference type="EC" id="3.1.2.4" evidence="2"/>
<comment type="catalytic activity">
    <reaction evidence="1">
        <text>3-hydroxy-2-methylpropanoyl-CoA + H2O = 3-hydroxy-2-methylpropanoate + CoA + H(+)</text>
        <dbReference type="Rhea" id="RHEA:20888"/>
        <dbReference type="ChEBI" id="CHEBI:11805"/>
        <dbReference type="ChEBI" id="CHEBI:15377"/>
        <dbReference type="ChEBI" id="CHEBI:15378"/>
        <dbReference type="ChEBI" id="CHEBI:57287"/>
        <dbReference type="ChEBI" id="CHEBI:57340"/>
        <dbReference type="EC" id="3.1.2.4"/>
    </reaction>
</comment>
<dbReference type="RefSeq" id="WP_077404761.1">
    <property type="nucleotide sequence ID" value="NZ_CP019650.1"/>
</dbReference>
<protein>
    <recommendedName>
        <fullName evidence="2">3-hydroxyisobutyryl-CoA hydrolase</fullName>
        <ecNumber evidence="2">3.1.2.4</ecNumber>
    </recommendedName>
</protein>
<feature type="domain" description="Enoyl-CoA hydratase/isomerase" evidence="4">
    <location>
        <begin position="17"/>
        <end position="356"/>
    </location>
</feature>
<dbReference type="STRING" id="260552.Mag101_11095"/>
<evidence type="ECO:0000313" key="5">
    <source>
        <dbReference type="EMBL" id="AQQ68118.1"/>
    </source>
</evidence>
<dbReference type="InterPro" id="IPR045004">
    <property type="entry name" value="ECH_dom"/>
</dbReference>
<evidence type="ECO:0000256" key="2">
    <source>
        <dbReference type="ARBA" id="ARBA00011915"/>
    </source>
</evidence>
<dbReference type="SUPFAM" id="SSF52096">
    <property type="entry name" value="ClpP/crotonase"/>
    <property type="match status" value="1"/>
</dbReference>
<dbReference type="GO" id="GO:0005829">
    <property type="term" value="C:cytosol"/>
    <property type="evidence" value="ECO:0007669"/>
    <property type="project" value="TreeGrafter"/>
</dbReference>
<dbReference type="AlphaFoldDB" id="A0A1Q2M6F2"/>
<dbReference type="InterPro" id="IPR029045">
    <property type="entry name" value="ClpP/crotonase-like_dom_sf"/>
</dbReference>
<sequence>MNEEIIAEVRPAQGGAIGILTLNASQRLNSLSLDMVRALSKQLRAWQTDDSIAAVFLQGAGEKALCAGGDVQKLYRSAVAANGGPNTYAETFFHEEYRLDYLIHTFGKPVICWGHGIVMGGGLGLMAGASHKIGTERTRIAMPEITIGLYPDVGGSYFLNRMPHQIGLFLGLTATSLNLTDALFVGLVDYTAPSQKREEILAQLCSQVWLPGTEEKINHAIASEIVSAYQLDTMPPGQLQPYCQQIESACSEDTLTNIINAILDLPDDAPWLQKAKAALRAGSPLSARLIHEQLQRCADMSLAEVFRAELLLSTHAVRQPDLAEGVRALLIDKDNKPRWQFDSIEQIPQTLIETCFTPPWARNPLSDL</sequence>
<dbReference type="Proteomes" id="UP000188219">
    <property type="component" value="Chromosome"/>
</dbReference>
<keyword evidence="3" id="KW-0378">Hydrolase</keyword>
<name>A0A1Q2M6F2_9GAMM</name>
<evidence type="ECO:0000313" key="6">
    <source>
        <dbReference type="Proteomes" id="UP000188219"/>
    </source>
</evidence>
<dbReference type="InterPro" id="IPR032259">
    <property type="entry name" value="HIBYL-CoA-H"/>
</dbReference>
<dbReference type="KEGG" id="maga:Mag101_11095"/>
<dbReference type="Gene3D" id="3.90.226.10">
    <property type="entry name" value="2-enoyl-CoA Hydratase, Chain A, domain 1"/>
    <property type="match status" value="1"/>
</dbReference>
<dbReference type="GO" id="GO:0003860">
    <property type="term" value="F:3-hydroxyisobutyryl-CoA hydrolase activity"/>
    <property type="evidence" value="ECO:0007669"/>
    <property type="project" value="UniProtKB-EC"/>
</dbReference>